<reference evidence="1 2" key="1">
    <citation type="submission" date="2017-10" db="EMBL/GenBank/DDBJ databases">
        <title>Integration of genomic and chemical information greatly accelerates assignment of the full stereostructure of myelolactone, a potent inhibitor of myeloma from a marine-derived Micromonospora.</title>
        <authorList>
            <person name="Kim M.C."/>
            <person name="Machado H."/>
            <person name="Jensen P.R."/>
            <person name="Fenical W."/>
        </authorList>
    </citation>
    <scope>NUCLEOTIDE SEQUENCE [LARGE SCALE GENOMIC DNA]</scope>
    <source>
        <strain evidence="1 2">CNY-010</strain>
    </source>
</reference>
<dbReference type="AlphaFoldDB" id="A0A386WQD9"/>
<name>A0A386WQD9_9ACTN</name>
<gene>
    <name evidence="1" type="ORF">CSH63_24715</name>
</gene>
<evidence type="ECO:0000313" key="2">
    <source>
        <dbReference type="Proteomes" id="UP000267804"/>
    </source>
</evidence>
<dbReference type="RefSeq" id="WP_120572295.1">
    <property type="nucleotide sequence ID" value="NZ_CP024087.1"/>
</dbReference>
<organism evidence="1 2">
    <name type="scientific">Micromonospora tulbaghiae</name>
    <dbReference type="NCBI Taxonomy" id="479978"/>
    <lineage>
        <taxon>Bacteria</taxon>
        <taxon>Bacillati</taxon>
        <taxon>Actinomycetota</taxon>
        <taxon>Actinomycetes</taxon>
        <taxon>Micromonosporales</taxon>
        <taxon>Micromonosporaceae</taxon>
        <taxon>Micromonospora</taxon>
    </lineage>
</organism>
<dbReference type="EMBL" id="CP024087">
    <property type="protein sequence ID" value="AYF30587.1"/>
    <property type="molecule type" value="Genomic_DNA"/>
</dbReference>
<dbReference type="KEGG" id="mtua:CSH63_24715"/>
<protein>
    <submittedName>
        <fullName evidence="1">Uncharacterized protein</fullName>
    </submittedName>
</protein>
<proteinExistence type="predicted"/>
<evidence type="ECO:0000313" key="1">
    <source>
        <dbReference type="EMBL" id="AYF30587.1"/>
    </source>
</evidence>
<dbReference type="Proteomes" id="UP000267804">
    <property type="component" value="Chromosome"/>
</dbReference>
<accession>A0A386WQD9</accession>
<sequence length="78" mass="8495">MLRNYTRWRQGATPTRLNADILGSPVPIEVDTASAQVILDGRELTPDEARMIGVRLIDAAVLADGDRAIRRPADALTP</sequence>